<dbReference type="InterPro" id="IPR012683">
    <property type="entry name" value="CHP02302_TM"/>
</dbReference>
<evidence type="ECO:0000256" key="1">
    <source>
        <dbReference type="SAM" id="MobiDB-lite"/>
    </source>
</evidence>
<sequence>MAELKRIPGVQSKIARTRGALWRLYAAKAFWPYLILVSTFLFIALSGLLDTSTEKFASLALIIFVIASLVSGILGWARFSGPTRSEAIELLDRQSDLRPLAMLSDRPSRPDVAGVALWRAHETRLTDAARRLNVPSFAAQWKRFDPLYLRYLVPTVLALLLAMTWTVAGERLQRAFSPDFGSLFGAETIRIEAWITPPPHTGRPPVFLTSDQETIRVPAGSEITVRAQAPSAPKLRIQSADDRQTIAFEETPEGAFEAKGTIMADSDIRVRWWGDRANWQVRASPDAPPQVEWVSTPEMTPTDRLEFEWLASDDYGVVSLALILQPTDTEISGDPDPVALQLPSVTPKQTQEETSIDLTRHRWAGLEVRATLRATDGAGQSTDSEPVVFILPEKLLLQPLARAIQDIRVTILREEGAYAEIDNANDEALQSGAIFTAATQRINHAPPGIRRASLMIEAVTYEAPNYFENVSIYFGLRHADAILQSASSTDEAATTDPLLWSLALVAEYGTAADALRALQAARRALEEALRDGASEAEIQRRLEAFQQAARNYLAARMAEALANGLEAPADDTDSAQSGGGSGLGGSDFADMLDALSDLTETGATDQARQLLADITNMLENLQFQQGSGSGDGLPGMPGEQGENDEDVPQEERELTDTLRELSDLLREQRELNDDTMAEERGERGRQGQQPNGEEGEGEGEGTSLADRQDGLGDLVEDLQRRLEEEGRGSGEDGEDAEGFAGVDEDILNAIERSQRRAAEALRDGNTMRAQRNQDEATEQLRDLAQQLAGALDELRRERLGDEYGDQSQQTDPFGRPMGGVADGRNVDIPDEAERQRAKDILEELRRRYGDTADEEERNYLERLLDRF</sequence>
<feature type="region of interest" description="Disordered" evidence="1">
    <location>
        <begin position="799"/>
        <end position="834"/>
    </location>
</feature>
<proteinExistence type="predicted"/>
<evidence type="ECO:0000313" key="3">
    <source>
        <dbReference type="EMBL" id="GGB71847.1"/>
    </source>
</evidence>
<dbReference type="Pfam" id="PF13779">
    <property type="entry name" value="DUF4175"/>
    <property type="match status" value="2"/>
</dbReference>
<reference evidence="4" key="1">
    <citation type="journal article" date="2019" name="Int. J. Syst. Evol. Microbiol.">
        <title>The Global Catalogue of Microorganisms (GCM) 10K type strain sequencing project: providing services to taxonomists for standard genome sequencing and annotation.</title>
        <authorList>
            <consortium name="The Broad Institute Genomics Platform"/>
            <consortium name="The Broad Institute Genome Sequencing Center for Infectious Disease"/>
            <person name="Wu L."/>
            <person name="Ma J."/>
        </authorList>
    </citation>
    <scope>NUCLEOTIDE SEQUENCE [LARGE SCALE GENOMIC DNA]</scope>
    <source>
        <strain evidence="4">CGMCC 1.15928</strain>
    </source>
</reference>
<feature type="transmembrane region" description="Helical" evidence="2">
    <location>
        <begin position="148"/>
        <end position="168"/>
    </location>
</feature>
<accession>A0ABQ1JPJ5</accession>
<evidence type="ECO:0000313" key="4">
    <source>
        <dbReference type="Proteomes" id="UP000628854"/>
    </source>
</evidence>
<feature type="region of interest" description="Disordered" evidence="1">
    <location>
        <begin position="623"/>
        <end position="779"/>
    </location>
</feature>
<feature type="compositionally biased region" description="Basic and acidic residues" evidence="1">
    <location>
        <begin position="717"/>
        <end position="730"/>
    </location>
</feature>
<evidence type="ECO:0008006" key="5">
    <source>
        <dbReference type="Google" id="ProtNLM"/>
    </source>
</evidence>
<dbReference type="EMBL" id="BMKF01000002">
    <property type="protein sequence ID" value="GGB71847.1"/>
    <property type="molecule type" value="Genomic_DNA"/>
</dbReference>
<feature type="compositionally biased region" description="Acidic residues" evidence="1">
    <location>
        <begin position="731"/>
        <end position="746"/>
    </location>
</feature>
<evidence type="ECO:0000256" key="2">
    <source>
        <dbReference type="SAM" id="Phobius"/>
    </source>
</evidence>
<dbReference type="RefSeq" id="WP_084392220.1">
    <property type="nucleotide sequence ID" value="NZ_BMKF01000002.1"/>
</dbReference>
<keyword evidence="2" id="KW-1133">Transmembrane helix</keyword>
<feature type="compositionally biased region" description="Basic and acidic residues" evidence="1">
    <location>
        <begin position="649"/>
        <end position="685"/>
    </location>
</feature>
<gene>
    <name evidence="3" type="ORF">GCM10011503_20660</name>
</gene>
<dbReference type="Proteomes" id="UP000628854">
    <property type="component" value="Unassembled WGS sequence"/>
</dbReference>
<feature type="compositionally biased region" description="Basic and acidic residues" evidence="1">
    <location>
        <begin position="824"/>
        <end position="834"/>
    </location>
</feature>
<keyword evidence="4" id="KW-1185">Reference proteome</keyword>
<protein>
    <recommendedName>
        <fullName evidence="5">DUF4175 family protein</fullName>
    </recommendedName>
</protein>
<keyword evidence="2" id="KW-0812">Transmembrane</keyword>
<comment type="caution">
    <text evidence="3">The sequence shown here is derived from an EMBL/GenBank/DDBJ whole genome shotgun (WGS) entry which is preliminary data.</text>
</comment>
<name>A0ABQ1JPJ5_9PROT</name>
<keyword evidence="2" id="KW-0472">Membrane</keyword>
<feature type="transmembrane region" description="Helical" evidence="2">
    <location>
        <begin position="56"/>
        <end position="77"/>
    </location>
</feature>
<organism evidence="3 4">
    <name type="scientific">Henriciella pelagia</name>
    <dbReference type="NCBI Taxonomy" id="1977912"/>
    <lineage>
        <taxon>Bacteria</taxon>
        <taxon>Pseudomonadati</taxon>
        <taxon>Pseudomonadota</taxon>
        <taxon>Alphaproteobacteria</taxon>
        <taxon>Hyphomonadales</taxon>
        <taxon>Hyphomonadaceae</taxon>
        <taxon>Henriciella</taxon>
    </lineage>
</organism>
<feature type="transmembrane region" description="Helical" evidence="2">
    <location>
        <begin position="21"/>
        <end position="44"/>
    </location>
</feature>
<feature type="compositionally biased region" description="Basic and acidic residues" evidence="1">
    <location>
        <begin position="752"/>
        <end position="762"/>
    </location>
</feature>